<dbReference type="SUPFAM" id="SSF53098">
    <property type="entry name" value="Ribonuclease H-like"/>
    <property type="match status" value="1"/>
</dbReference>
<dbReference type="GO" id="GO:0009791">
    <property type="term" value="P:post-embryonic development"/>
    <property type="evidence" value="ECO:0007669"/>
    <property type="project" value="UniProtKB-ARBA"/>
</dbReference>
<dbReference type="GeneTree" id="ENSGT00940000158431"/>
<evidence type="ECO:0000256" key="7">
    <source>
        <dbReference type="ARBA" id="ARBA00023163"/>
    </source>
</evidence>
<dbReference type="Proteomes" id="UP000261660">
    <property type="component" value="Unplaced"/>
</dbReference>
<dbReference type="PANTHER" id="PTHR46481:SF10">
    <property type="entry name" value="ZINC FINGER BED DOMAIN-CONTAINING PROTEIN 39"/>
    <property type="match status" value="1"/>
</dbReference>
<dbReference type="InterPro" id="IPR052035">
    <property type="entry name" value="ZnF_BED_domain_contain"/>
</dbReference>
<dbReference type="AlphaFoldDB" id="A0A3Q3NKF3"/>
<evidence type="ECO:0000256" key="2">
    <source>
        <dbReference type="ARBA" id="ARBA00022723"/>
    </source>
</evidence>
<keyword evidence="2" id="KW-0479">Metal-binding</keyword>
<keyword evidence="3" id="KW-0863">Zinc-finger</keyword>
<dbReference type="GO" id="GO:0003677">
    <property type="term" value="F:DNA binding"/>
    <property type="evidence" value="ECO:0007669"/>
    <property type="project" value="UniProtKB-KW"/>
</dbReference>
<dbReference type="Ensembl" id="ENSLBET00000036848.1">
    <property type="protein sequence ID" value="ENSLBEP00000035350.1"/>
    <property type="gene ID" value="ENSLBEG00000026518.1"/>
</dbReference>
<keyword evidence="12" id="KW-1185">Reference proteome</keyword>
<protein>
    <submittedName>
        <fullName evidence="11">Uncharacterized protein</fullName>
    </submittedName>
</protein>
<evidence type="ECO:0000313" key="11">
    <source>
        <dbReference type="Ensembl" id="ENSLBEP00000035350.1"/>
    </source>
</evidence>
<evidence type="ECO:0000256" key="4">
    <source>
        <dbReference type="ARBA" id="ARBA00022833"/>
    </source>
</evidence>
<organism evidence="11 12">
    <name type="scientific">Labrus bergylta</name>
    <name type="common">ballan wrasse</name>
    <dbReference type="NCBI Taxonomy" id="56723"/>
    <lineage>
        <taxon>Eukaryota</taxon>
        <taxon>Metazoa</taxon>
        <taxon>Chordata</taxon>
        <taxon>Craniata</taxon>
        <taxon>Vertebrata</taxon>
        <taxon>Euteleostomi</taxon>
        <taxon>Actinopterygii</taxon>
        <taxon>Neopterygii</taxon>
        <taxon>Teleostei</taxon>
        <taxon>Neoteleostei</taxon>
        <taxon>Acanthomorphata</taxon>
        <taxon>Eupercaria</taxon>
        <taxon>Labriformes</taxon>
        <taxon>Labridae</taxon>
        <taxon>Labrus</taxon>
    </lineage>
</organism>
<dbReference type="Pfam" id="PF02892">
    <property type="entry name" value="zf-BED"/>
    <property type="match status" value="1"/>
</dbReference>
<evidence type="ECO:0000259" key="10">
    <source>
        <dbReference type="Pfam" id="PF05699"/>
    </source>
</evidence>
<dbReference type="InterPro" id="IPR003656">
    <property type="entry name" value="Znf_BED"/>
</dbReference>
<reference evidence="11" key="2">
    <citation type="submission" date="2025-09" db="UniProtKB">
        <authorList>
            <consortium name="Ensembl"/>
        </authorList>
    </citation>
    <scope>IDENTIFICATION</scope>
</reference>
<reference evidence="11" key="1">
    <citation type="submission" date="2025-08" db="UniProtKB">
        <authorList>
            <consortium name="Ensembl"/>
        </authorList>
    </citation>
    <scope>IDENTIFICATION</scope>
</reference>
<sequence>MEKGTELLHGHFHFKVLPDGAVDRAKIICNHCKVEFSYHRSTSSLKYHLNAIHSVDTSKSFNETNSGARLRQTTLDAACGRSIDKQRQEKLTNAIAKWIAKACRPISVVEGDGLRNVLRIATNDGRYEILSRRTITRRIHELYEKERTAKETTLQRAPSVALTGDHWISLGNHNYLGVTVHFIDEQWELHSHALTVMKTEEGHFAETCAEHFMQVAQQWNVSNKVTTLSTDSARNMIAAARHLPFEHVPCFAHSLQRSVTVSLHNSAFDNVLAKCRKVVRHFKHSPANAAELEQKQVEHGQKKESLVQDVPTRWNSTLGVIKGIHRNKQPLRDVLTTHTKIAMPTTAEMDKLQRLETLLEPCRYVLHHISHYPYFSCSVALPAFCHLSRVMESSDDDPAYVTKFKSTFRKDLETRKENANIAYLKIATALDPRFKDLKCTPRAERSEVWALVTNLVKEQMVVAEKPVEEKTSEPPKKKLTLLADSSESDSEQEDDLIENIDTEQSHHQFRVLSIRVVVQTCRLTQQAGLLCTPKYLATPSTPVPCERLFSLAGHIVQKKRASLSSENVNNLVFLEIEKLH</sequence>
<evidence type="ECO:0000256" key="5">
    <source>
        <dbReference type="ARBA" id="ARBA00023015"/>
    </source>
</evidence>
<evidence type="ECO:0000256" key="8">
    <source>
        <dbReference type="ARBA" id="ARBA00023242"/>
    </source>
</evidence>
<dbReference type="GO" id="GO:0008270">
    <property type="term" value="F:zinc ion binding"/>
    <property type="evidence" value="ECO:0007669"/>
    <property type="project" value="UniProtKB-KW"/>
</dbReference>
<dbReference type="Pfam" id="PF05699">
    <property type="entry name" value="Dimer_Tnp_hAT"/>
    <property type="match status" value="1"/>
</dbReference>
<keyword evidence="4" id="KW-0862">Zinc</keyword>
<dbReference type="InterPro" id="IPR036236">
    <property type="entry name" value="Znf_C2H2_sf"/>
</dbReference>
<evidence type="ECO:0000256" key="1">
    <source>
        <dbReference type="ARBA" id="ARBA00004123"/>
    </source>
</evidence>
<proteinExistence type="predicted"/>
<keyword evidence="8" id="KW-0539">Nucleus</keyword>
<keyword evidence="6" id="KW-0238">DNA-binding</keyword>
<dbReference type="InParanoid" id="A0A3Q3NKF3"/>
<feature type="domain" description="BED-type" evidence="9">
    <location>
        <begin position="13"/>
        <end position="53"/>
    </location>
</feature>
<evidence type="ECO:0000313" key="12">
    <source>
        <dbReference type="Proteomes" id="UP000261660"/>
    </source>
</evidence>
<dbReference type="SMART" id="SM00614">
    <property type="entry name" value="ZnF_BED"/>
    <property type="match status" value="1"/>
</dbReference>
<dbReference type="InterPro" id="IPR008906">
    <property type="entry name" value="HATC_C_dom"/>
</dbReference>
<evidence type="ECO:0000256" key="6">
    <source>
        <dbReference type="ARBA" id="ARBA00023125"/>
    </source>
</evidence>
<keyword evidence="7" id="KW-0804">Transcription</keyword>
<evidence type="ECO:0000256" key="3">
    <source>
        <dbReference type="ARBA" id="ARBA00022771"/>
    </source>
</evidence>
<dbReference type="STRING" id="56723.ENSLBEP00000035350"/>
<evidence type="ECO:0000259" key="9">
    <source>
        <dbReference type="Pfam" id="PF02892"/>
    </source>
</evidence>
<dbReference type="GO" id="GO:0005634">
    <property type="term" value="C:nucleus"/>
    <property type="evidence" value="ECO:0007669"/>
    <property type="project" value="UniProtKB-SubCell"/>
</dbReference>
<dbReference type="SUPFAM" id="SSF57667">
    <property type="entry name" value="beta-beta-alpha zinc fingers"/>
    <property type="match status" value="1"/>
</dbReference>
<dbReference type="GO" id="GO:0046983">
    <property type="term" value="F:protein dimerization activity"/>
    <property type="evidence" value="ECO:0007669"/>
    <property type="project" value="InterPro"/>
</dbReference>
<accession>A0A3Q3NKF3</accession>
<dbReference type="InterPro" id="IPR012337">
    <property type="entry name" value="RNaseH-like_sf"/>
</dbReference>
<dbReference type="Gene3D" id="1.10.10.1070">
    <property type="entry name" value="Zinc finger, BED domain-containing"/>
    <property type="match status" value="1"/>
</dbReference>
<dbReference type="PANTHER" id="PTHR46481">
    <property type="entry name" value="ZINC FINGER BED DOMAIN-CONTAINING PROTEIN 4"/>
    <property type="match status" value="1"/>
</dbReference>
<dbReference type="SUPFAM" id="SSF140996">
    <property type="entry name" value="Hermes dimerisation domain"/>
    <property type="match status" value="1"/>
</dbReference>
<name>A0A3Q3NKF3_9LABR</name>
<feature type="domain" description="HAT C-terminal dimerisation" evidence="10">
    <location>
        <begin position="534"/>
        <end position="575"/>
    </location>
</feature>
<comment type="subcellular location">
    <subcellularLocation>
        <location evidence="1">Nucleus</location>
    </subcellularLocation>
</comment>
<keyword evidence="5" id="KW-0805">Transcription regulation</keyword>